<evidence type="ECO:0000256" key="1">
    <source>
        <dbReference type="SAM" id="MobiDB-lite"/>
    </source>
</evidence>
<feature type="compositionally biased region" description="Polar residues" evidence="1">
    <location>
        <begin position="62"/>
        <end position="72"/>
    </location>
</feature>
<evidence type="ECO:0000313" key="2">
    <source>
        <dbReference type="EMBL" id="PHT72476.1"/>
    </source>
</evidence>
<evidence type="ECO:0000313" key="3">
    <source>
        <dbReference type="Proteomes" id="UP000222542"/>
    </source>
</evidence>
<dbReference type="Gramene" id="PHT72476">
    <property type="protein sequence ID" value="PHT72476"/>
    <property type="gene ID" value="T459_23261"/>
</dbReference>
<gene>
    <name evidence="2" type="ORF">T459_23261</name>
</gene>
<accession>A0A2G2YRU8</accession>
<protein>
    <submittedName>
        <fullName evidence="2">Uncharacterized protein</fullName>
    </submittedName>
</protein>
<feature type="region of interest" description="Disordered" evidence="1">
    <location>
        <begin position="107"/>
        <end position="126"/>
    </location>
</feature>
<dbReference type="AlphaFoldDB" id="A0A2G2YRU8"/>
<feature type="region of interest" description="Disordered" evidence="1">
    <location>
        <begin position="23"/>
        <end position="102"/>
    </location>
</feature>
<reference evidence="2 3" key="1">
    <citation type="journal article" date="2014" name="Nat. Genet.">
        <title>Genome sequence of the hot pepper provides insights into the evolution of pungency in Capsicum species.</title>
        <authorList>
            <person name="Kim S."/>
            <person name="Park M."/>
            <person name="Yeom S.I."/>
            <person name="Kim Y.M."/>
            <person name="Lee J.M."/>
            <person name="Lee H.A."/>
            <person name="Seo E."/>
            <person name="Choi J."/>
            <person name="Cheong K."/>
            <person name="Kim K.T."/>
            <person name="Jung K."/>
            <person name="Lee G.W."/>
            <person name="Oh S.K."/>
            <person name="Bae C."/>
            <person name="Kim S.B."/>
            <person name="Lee H.Y."/>
            <person name="Kim S.Y."/>
            <person name="Kim M.S."/>
            <person name="Kang B.C."/>
            <person name="Jo Y.D."/>
            <person name="Yang H.B."/>
            <person name="Jeong H.J."/>
            <person name="Kang W.H."/>
            <person name="Kwon J.K."/>
            <person name="Shin C."/>
            <person name="Lim J.Y."/>
            <person name="Park J.H."/>
            <person name="Huh J.H."/>
            <person name="Kim J.S."/>
            <person name="Kim B.D."/>
            <person name="Cohen O."/>
            <person name="Paran I."/>
            <person name="Suh M.C."/>
            <person name="Lee S.B."/>
            <person name="Kim Y.K."/>
            <person name="Shin Y."/>
            <person name="Noh S.J."/>
            <person name="Park J."/>
            <person name="Seo Y.S."/>
            <person name="Kwon S.Y."/>
            <person name="Kim H.A."/>
            <person name="Park J.M."/>
            <person name="Kim H.J."/>
            <person name="Choi S.B."/>
            <person name="Bosland P.W."/>
            <person name="Reeves G."/>
            <person name="Jo S.H."/>
            <person name="Lee B.W."/>
            <person name="Cho H.T."/>
            <person name="Choi H.S."/>
            <person name="Lee M.S."/>
            <person name="Yu Y."/>
            <person name="Do Choi Y."/>
            <person name="Park B.S."/>
            <person name="van Deynze A."/>
            <person name="Ashrafi H."/>
            <person name="Hill T."/>
            <person name="Kim W.T."/>
            <person name="Pai H.S."/>
            <person name="Ahn H.K."/>
            <person name="Yeam I."/>
            <person name="Giovannoni J.J."/>
            <person name="Rose J.K."/>
            <person name="Sorensen I."/>
            <person name="Lee S.J."/>
            <person name="Kim R.W."/>
            <person name="Choi I.Y."/>
            <person name="Choi B.S."/>
            <person name="Lim J.S."/>
            <person name="Lee Y.H."/>
            <person name="Choi D."/>
        </authorList>
    </citation>
    <scope>NUCLEOTIDE SEQUENCE [LARGE SCALE GENOMIC DNA]</scope>
    <source>
        <strain evidence="3">cv. CM334</strain>
    </source>
</reference>
<reference evidence="2 3" key="2">
    <citation type="journal article" date="2017" name="Genome Biol.">
        <title>New reference genome sequences of hot pepper reveal the massive evolution of plant disease-resistance genes by retroduplication.</title>
        <authorList>
            <person name="Kim S."/>
            <person name="Park J."/>
            <person name="Yeom S.I."/>
            <person name="Kim Y.M."/>
            <person name="Seo E."/>
            <person name="Kim K.T."/>
            <person name="Kim M.S."/>
            <person name="Lee J.M."/>
            <person name="Cheong K."/>
            <person name="Shin H.S."/>
            <person name="Kim S.B."/>
            <person name="Han K."/>
            <person name="Lee J."/>
            <person name="Park M."/>
            <person name="Lee H.A."/>
            <person name="Lee H.Y."/>
            <person name="Lee Y."/>
            <person name="Oh S."/>
            <person name="Lee J.H."/>
            <person name="Choi E."/>
            <person name="Choi E."/>
            <person name="Lee S.E."/>
            <person name="Jeon J."/>
            <person name="Kim H."/>
            <person name="Choi G."/>
            <person name="Song H."/>
            <person name="Lee J."/>
            <person name="Lee S.C."/>
            <person name="Kwon J.K."/>
            <person name="Lee H.Y."/>
            <person name="Koo N."/>
            <person name="Hong Y."/>
            <person name="Kim R.W."/>
            <person name="Kang W.H."/>
            <person name="Huh J.H."/>
            <person name="Kang B.C."/>
            <person name="Yang T.J."/>
            <person name="Lee Y.H."/>
            <person name="Bennetzen J.L."/>
            <person name="Choi D."/>
        </authorList>
    </citation>
    <scope>NUCLEOTIDE SEQUENCE [LARGE SCALE GENOMIC DNA]</scope>
    <source>
        <strain evidence="3">cv. CM334</strain>
    </source>
</reference>
<dbReference type="EMBL" id="AYRZ02000009">
    <property type="protein sequence ID" value="PHT72476.1"/>
    <property type="molecule type" value="Genomic_DNA"/>
</dbReference>
<organism evidence="2 3">
    <name type="scientific">Capsicum annuum</name>
    <name type="common">Capsicum pepper</name>
    <dbReference type="NCBI Taxonomy" id="4072"/>
    <lineage>
        <taxon>Eukaryota</taxon>
        <taxon>Viridiplantae</taxon>
        <taxon>Streptophyta</taxon>
        <taxon>Embryophyta</taxon>
        <taxon>Tracheophyta</taxon>
        <taxon>Spermatophyta</taxon>
        <taxon>Magnoliopsida</taxon>
        <taxon>eudicotyledons</taxon>
        <taxon>Gunneridae</taxon>
        <taxon>Pentapetalae</taxon>
        <taxon>asterids</taxon>
        <taxon>lamiids</taxon>
        <taxon>Solanales</taxon>
        <taxon>Solanaceae</taxon>
        <taxon>Solanoideae</taxon>
        <taxon>Capsiceae</taxon>
        <taxon>Capsicum</taxon>
    </lineage>
</organism>
<sequence>MKGRRSVEIPSLKGSKIQILMAEDNSDELASPVTSVKNDSATEDNTNELNDSSGSKPDKISTIKSRSVSNGNKLRKHSSEGKPWHPLSKRKNKLPADEQSLTRTLAEDAKNGTLAKQKPFNPPGSVLGEKKKVIEIGQKIVHLLTKAAKQRWHVWWNSVKEMGIF</sequence>
<comment type="caution">
    <text evidence="2">The sequence shown here is derived from an EMBL/GenBank/DDBJ whole genome shotgun (WGS) entry which is preliminary data.</text>
</comment>
<dbReference type="Proteomes" id="UP000222542">
    <property type="component" value="Unassembled WGS sequence"/>
</dbReference>
<name>A0A2G2YRU8_CAPAN</name>
<keyword evidence="3" id="KW-1185">Reference proteome</keyword>
<proteinExistence type="predicted"/>